<gene>
    <name evidence="3" type="ORF">QJS04_geneDACA021701</name>
</gene>
<dbReference type="AlphaFoldDB" id="A0AAV8ZYQ1"/>
<keyword evidence="1" id="KW-0175">Coiled coil</keyword>
<evidence type="ECO:0000256" key="1">
    <source>
        <dbReference type="SAM" id="Coils"/>
    </source>
</evidence>
<feature type="compositionally biased region" description="Basic residues" evidence="2">
    <location>
        <begin position="1"/>
        <end position="11"/>
    </location>
</feature>
<evidence type="ECO:0000313" key="4">
    <source>
        <dbReference type="Proteomes" id="UP001179952"/>
    </source>
</evidence>
<accession>A0AAV8ZYQ1</accession>
<proteinExistence type="predicted"/>
<dbReference type="Proteomes" id="UP001179952">
    <property type="component" value="Unassembled WGS sequence"/>
</dbReference>
<protein>
    <submittedName>
        <fullName evidence="3">Uncharacterized protein</fullName>
    </submittedName>
</protein>
<reference evidence="3" key="2">
    <citation type="submission" date="2023-06" db="EMBL/GenBank/DDBJ databases">
        <authorList>
            <person name="Ma L."/>
            <person name="Liu K.-W."/>
            <person name="Li Z."/>
            <person name="Hsiao Y.-Y."/>
            <person name="Qi Y."/>
            <person name="Fu T."/>
            <person name="Tang G."/>
            <person name="Zhang D."/>
            <person name="Sun W.-H."/>
            <person name="Liu D.-K."/>
            <person name="Li Y."/>
            <person name="Chen G.-Z."/>
            <person name="Liu X.-D."/>
            <person name="Liao X.-Y."/>
            <person name="Jiang Y.-T."/>
            <person name="Yu X."/>
            <person name="Hao Y."/>
            <person name="Huang J."/>
            <person name="Zhao X.-W."/>
            <person name="Ke S."/>
            <person name="Chen Y.-Y."/>
            <person name="Wu W.-L."/>
            <person name="Hsu J.-L."/>
            <person name="Lin Y.-F."/>
            <person name="Huang M.-D."/>
            <person name="Li C.-Y."/>
            <person name="Huang L."/>
            <person name="Wang Z.-W."/>
            <person name="Zhao X."/>
            <person name="Zhong W.-Y."/>
            <person name="Peng D.-H."/>
            <person name="Ahmad S."/>
            <person name="Lan S."/>
            <person name="Zhang J.-S."/>
            <person name="Tsai W.-C."/>
            <person name="Van De Peer Y."/>
            <person name="Liu Z.-J."/>
        </authorList>
    </citation>
    <scope>NUCLEOTIDE SEQUENCE</scope>
    <source>
        <strain evidence="3">SCP</strain>
        <tissue evidence="3">Leaves</tissue>
    </source>
</reference>
<sequence>MSPRGGRRGHGPSRPLEVFGPARGEDATGESTAVRPGSAQEPPARERAFARIADSVETRIKALEAQTRALVEQAREIRELRAARDAVPQVPLVADPSVVPEVPPVPVVIPAVRVQDPLVREVELEAAARVLSVVVRIKEAGL</sequence>
<feature type="region of interest" description="Disordered" evidence="2">
    <location>
        <begin position="1"/>
        <end position="45"/>
    </location>
</feature>
<evidence type="ECO:0000256" key="2">
    <source>
        <dbReference type="SAM" id="MobiDB-lite"/>
    </source>
</evidence>
<dbReference type="EMBL" id="JAUJYN010000023">
    <property type="protein sequence ID" value="KAK1258232.1"/>
    <property type="molecule type" value="Genomic_DNA"/>
</dbReference>
<keyword evidence="4" id="KW-1185">Reference proteome</keyword>
<evidence type="ECO:0000313" key="3">
    <source>
        <dbReference type="EMBL" id="KAK1258232.1"/>
    </source>
</evidence>
<reference evidence="3" key="1">
    <citation type="journal article" date="2023" name="Nat. Commun.">
        <title>Diploid and tetraploid genomes of Acorus and the evolution of monocots.</title>
        <authorList>
            <person name="Ma L."/>
            <person name="Liu K.W."/>
            <person name="Li Z."/>
            <person name="Hsiao Y.Y."/>
            <person name="Qi Y."/>
            <person name="Fu T."/>
            <person name="Tang G.D."/>
            <person name="Zhang D."/>
            <person name="Sun W.H."/>
            <person name="Liu D.K."/>
            <person name="Li Y."/>
            <person name="Chen G.Z."/>
            <person name="Liu X.D."/>
            <person name="Liao X.Y."/>
            <person name="Jiang Y.T."/>
            <person name="Yu X."/>
            <person name="Hao Y."/>
            <person name="Huang J."/>
            <person name="Zhao X.W."/>
            <person name="Ke S."/>
            <person name="Chen Y.Y."/>
            <person name="Wu W.L."/>
            <person name="Hsu J.L."/>
            <person name="Lin Y.F."/>
            <person name="Huang M.D."/>
            <person name="Li C.Y."/>
            <person name="Huang L."/>
            <person name="Wang Z.W."/>
            <person name="Zhao X."/>
            <person name="Zhong W.Y."/>
            <person name="Peng D.H."/>
            <person name="Ahmad S."/>
            <person name="Lan S."/>
            <person name="Zhang J.S."/>
            <person name="Tsai W.C."/>
            <person name="Van de Peer Y."/>
            <person name="Liu Z.J."/>
        </authorList>
    </citation>
    <scope>NUCLEOTIDE SEQUENCE</scope>
    <source>
        <strain evidence="3">SCP</strain>
    </source>
</reference>
<comment type="caution">
    <text evidence="3">The sequence shown here is derived from an EMBL/GenBank/DDBJ whole genome shotgun (WGS) entry which is preliminary data.</text>
</comment>
<feature type="coiled-coil region" evidence="1">
    <location>
        <begin position="53"/>
        <end position="83"/>
    </location>
</feature>
<organism evidence="3 4">
    <name type="scientific">Acorus gramineus</name>
    <name type="common">Dwarf sweet flag</name>
    <dbReference type="NCBI Taxonomy" id="55184"/>
    <lineage>
        <taxon>Eukaryota</taxon>
        <taxon>Viridiplantae</taxon>
        <taxon>Streptophyta</taxon>
        <taxon>Embryophyta</taxon>
        <taxon>Tracheophyta</taxon>
        <taxon>Spermatophyta</taxon>
        <taxon>Magnoliopsida</taxon>
        <taxon>Liliopsida</taxon>
        <taxon>Acoraceae</taxon>
        <taxon>Acorus</taxon>
    </lineage>
</organism>
<name>A0AAV8ZYQ1_ACOGR</name>